<name>A0ABT5SQM3_9PSEU</name>
<feature type="transmembrane region" description="Helical" evidence="1">
    <location>
        <begin position="187"/>
        <end position="208"/>
    </location>
</feature>
<gene>
    <name evidence="2" type="ORF">PGB27_06360</name>
</gene>
<proteinExistence type="predicted"/>
<feature type="transmembrane region" description="Helical" evidence="1">
    <location>
        <begin position="159"/>
        <end position="181"/>
    </location>
</feature>
<feature type="transmembrane region" description="Helical" evidence="1">
    <location>
        <begin position="97"/>
        <end position="115"/>
    </location>
</feature>
<dbReference type="InterPro" id="IPR038330">
    <property type="entry name" value="TspO/MBR-related_sf"/>
</dbReference>
<reference evidence="2 3" key="1">
    <citation type="submission" date="2023-02" db="EMBL/GenBank/DDBJ databases">
        <title>Genome sequencing required for Actinomycetospora new species description.</title>
        <authorList>
            <person name="Saimee Y."/>
            <person name="Duangmal K."/>
        </authorList>
    </citation>
    <scope>NUCLEOTIDE SEQUENCE [LARGE SCALE GENOMIC DNA]</scope>
    <source>
        <strain evidence="2 3">DW7H6</strain>
    </source>
</reference>
<keyword evidence="1" id="KW-0472">Membrane</keyword>
<evidence type="ECO:0000256" key="1">
    <source>
        <dbReference type="SAM" id="Phobius"/>
    </source>
</evidence>
<keyword evidence="3" id="KW-1185">Reference proteome</keyword>
<feature type="transmembrane region" description="Helical" evidence="1">
    <location>
        <begin position="215"/>
        <end position="232"/>
    </location>
</feature>
<dbReference type="RefSeq" id="WP_274199494.1">
    <property type="nucleotide sequence ID" value="NZ_JAQZAO010000002.1"/>
</dbReference>
<feature type="transmembrane region" description="Helical" evidence="1">
    <location>
        <begin position="121"/>
        <end position="139"/>
    </location>
</feature>
<dbReference type="Gene3D" id="1.20.1260.100">
    <property type="entry name" value="TspO/MBR protein"/>
    <property type="match status" value="1"/>
</dbReference>
<evidence type="ECO:0000313" key="2">
    <source>
        <dbReference type="EMBL" id="MDD7964971.1"/>
    </source>
</evidence>
<keyword evidence="1" id="KW-0812">Transmembrane</keyword>
<dbReference type="Proteomes" id="UP001300763">
    <property type="component" value="Unassembled WGS sequence"/>
</dbReference>
<dbReference type="PANTHER" id="PTHR33802">
    <property type="entry name" value="SI:CH211-161H7.5-RELATED"/>
    <property type="match status" value="1"/>
</dbReference>
<organism evidence="2 3">
    <name type="scientific">Actinomycetospora lemnae</name>
    <dbReference type="NCBI Taxonomy" id="3019891"/>
    <lineage>
        <taxon>Bacteria</taxon>
        <taxon>Bacillati</taxon>
        <taxon>Actinomycetota</taxon>
        <taxon>Actinomycetes</taxon>
        <taxon>Pseudonocardiales</taxon>
        <taxon>Pseudonocardiaceae</taxon>
        <taxon>Actinomycetospora</taxon>
    </lineage>
</organism>
<dbReference type="EMBL" id="JAQZAO010000002">
    <property type="protein sequence ID" value="MDD7964971.1"/>
    <property type="molecule type" value="Genomic_DNA"/>
</dbReference>
<evidence type="ECO:0000313" key="3">
    <source>
        <dbReference type="Proteomes" id="UP001300763"/>
    </source>
</evidence>
<accession>A0ABT5SQM3</accession>
<feature type="transmembrane region" description="Helical" evidence="1">
    <location>
        <begin position="20"/>
        <end position="44"/>
    </location>
</feature>
<sequence length="271" mass="26935">MEEFRVTTSVRSRVTVADRVRAGALLLGALVQVVAGGLGGSGAFGLSVGQVAQENTTVVMPVPAAFSIWGVIYAALLVLAVRGVLPGQPERPVQRATGWWLVASAALNAGWILAFSAQAVLLAQAVIVALLVVLAVALARLTAHPADGAADRWMLHGPVALYAGWVSVATVVGAATTGTFLGAPGTGGVATVLGALVLLVTGAIAAAVVARTAGALPYAASVVWALGAIVVMGPPLAVTVAALVALVAVVAVAARRVLAAPRGRRVAAAFG</sequence>
<protein>
    <submittedName>
        <fullName evidence="2">Tryptophan-rich sensory protein</fullName>
    </submittedName>
</protein>
<feature type="transmembrane region" description="Helical" evidence="1">
    <location>
        <begin position="238"/>
        <end position="258"/>
    </location>
</feature>
<dbReference type="PANTHER" id="PTHR33802:SF1">
    <property type="entry name" value="XK-RELATED PROTEIN"/>
    <property type="match status" value="1"/>
</dbReference>
<feature type="transmembrane region" description="Helical" evidence="1">
    <location>
        <begin position="64"/>
        <end position="85"/>
    </location>
</feature>
<keyword evidence="1" id="KW-1133">Transmembrane helix</keyword>
<comment type="caution">
    <text evidence="2">The sequence shown here is derived from an EMBL/GenBank/DDBJ whole genome shotgun (WGS) entry which is preliminary data.</text>
</comment>